<evidence type="ECO:0000313" key="1">
    <source>
        <dbReference type="EMBL" id="TCO59262.1"/>
    </source>
</evidence>
<name>A0A4R2JL22_9PSEU</name>
<gene>
    <name evidence="1" type="ORF">EV192_104103</name>
</gene>
<protein>
    <submittedName>
        <fullName evidence="1">Uncharacterized protein</fullName>
    </submittedName>
</protein>
<organism evidence="1 2">
    <name type="scientific">Actinocrispum wychmicini</name>
    <dbReference type="NCBI Taxonomy" id="1213861"/>
    <lineage>
        <taxon>Bacteria</taxon>
        <taxon>Bacillati</taxon>
        <taxon>Actinomycetota</taxon>
        <taxon>Actinomycetes</taxon>
        <taxon>Pseudonocardiales</taxon>
        <taxon>Pseudonocardiaceae</taxon>
        <taxon>Actinocrispum</taxon>
    </lineage>
</organism>
<keyword evidence="2" id="KW-1185">Reference proteome</keyword>
<accession>A0A4R2JL22</accession>
<sequence>MFDVGETLLDDSREWGRSAMDGQADELVVLRSTKGIRAR</sequence>
<comment type="caution">
    <text evidence="1">The sequence shown here is derived from an EMBL/GenBank/DDBJ whole genome shotgun (WGS) entry which is preliminary data.</text>
</comment>
<proteinExistence type="predicted"/>
<dbReference type="Proteomes" id="UP000295680">
    <property type="component" value="Unassembled WGS sequence"/>
</dbReference>
<evidence type="ECO:0000313" key="2">
    <source>
        <dbReference type="Proteomes" id="UP000295680"/>
    </source>
</evidence>
<reference evidence="1 2" key="1">
    <citation type="submission" date="2019-03" db="EMBL/GenBank/DDBJ databases">
        <title>Genomic Encyclopedia of Type Strains, Phase IV (KMG-IV): sequencing the most valuable type-strain genomes for metagenomic binning, comparative biology and taxonomic classification.</title>
        <authorList>
            <person name="Goeker M."/>
        </authorList>
    </citation>
    <scope>NUCLEOTIDE SEQUENCE [LARGE SCALE GENOMIC DNA]</scope>
    <source>
        <strain evidence="1 2">DSM 45934</strain>
    </source>
</reference>
<dbReference type="EMBL" id="SLWS01000004">
    <property type="protein sequence ID" value="TCO59262.1"/>
    <property type="molecule type" value="Genomic_DNA"/>
</dbReference>
<dbReference type="AlphaFoldDB" id="A0A4R2JL22"/>